<dbReference type="EMBL" id="CP071706">
    <property type="protein sequence ID" value="KDN97931.2"/>
    <property type="molecule type" value="Genomic_DNA"/>
</dbReference>
<reference evidence="2 3" key="1">
    <citation type="journal article" date="2014" name="Genome Announc.">
        <title>Genome Sequence of Pseudomonas sp. Strain P482, a Tomato Rhizosphere Isolate with Broad-Spectrum Antimicrobial Activity.</title>
        <authorList>
            <person name="Krzyzanowska D.M."/>
            <person name="Ossowicki A."/>
            <person name="Jafra S."/>
        </authorList>
    </citation>
    <scope>NUCLEOTIDE SEQUENCE [LARGE SCALE GENOMIC DNA]</scope>
    <source>
        <strain evidence="2 3">P482</strain>
    </source>
</reference>
<dbReference type="AlphaFoldDB" id="A0AAP0SH00"/>
<evidence type="ECO:0000313" key="3">
    <source>
        <dbReference type="Proteomes" id="UP000027121"/>
    </source>
</evidence>
<dbReference type="Proteomes" id="UP000027121">
    <property type="component" value="Chromosome"/>
</dbReference>
<dbReference type="SUPFAM" id="SSF51735">
    <property type="entry name" value="NAD(P)-binding Rossmann-fold domains"/>
    <property type="match status" value="1"/>
</dbReference>
<dbReference type="InterPro" id="IPR036291">
    <property type="entry name" value="NAD(P)-bd_dom_sf"/>
</dbReference>
<proteinExistence type="predicted"/>
<dbReference type="PANTHER" id="PTHR43245:SF51">
    <property type="entry name" value="SHORT CHAIN DEHYDROGENASE_REDUCTASE FAMILY 42E, MEMBER 2"/>
    <property type="match status" value="1"/>
</dbReference>
<dbReference type="RefSeq" id="WP_010224220.1">
    <property type="nucleotide sequence ID" value="NZ_CATKPL010000022.1"/>
</dbReference>
<dbReference type="GeneID" id="98284621"/>
<dbReference type="InterPro" id="IPR050177">
    <property type="entry name" value="Lipid_A_modif_metabolic_enz"/>
</dbReference>
<feature type="domain" description="Thioester reductase (TE)" evidence="1">
    <location>
        <begin position="11"/>
        <end position="212"/>
    </location>
</feature>
<dbReference type="Pfam" id="PF07993">
    <property type="entry name" value="NAD_binding_4"/>
    <property type="match status" value="1"/>
</dbReference>
<reference evidence="2 3" key="2">
    <citation type="journal article" date="2016" name="Front. Microbiol.">
        <title>When Genome-Based Approach Meets the 'Old but Good': Revealing Genes Involved in the Antibacterial Activity of Pseudomonas sp. P482 against Soft Rot Pathogens.</title>
        <authorList>
            <person name="Krzyzanowska D.M."/>
            <person name="Ossowicki A."/>
            <person name="Rajewska M."/>
            <person name="Maciag T."/>
            <person name="Jablonska M."/>
            <person name="Obuchowski M."/>
            <person name="Heeb S."/>
            <person name="Jafra S."/>
        </authorList>
    </citation>
    <scope>NUCLEOTIDE SEQUENCE [LARGE SCALE GENOMIC DNA]</scope>
    <source>
        <strain evidence="2 3">P482</strain>
    </source>
</reference>
<name>A0AAP0SH00_9PSED</name>
<gene>
    <name evidence="2" type="ORF">BV82_4236</name>
</gene>
<accession>A0AAP0SH00</accession>
<dbReference type="PANTHER" id="PTHR43245">
    <property type="entry name" value="BIFUNCTIONAL POLYMYXIN RESISTANCE PROTEIN ARNA"/>
    <property type="match status" value="1"/>
</dbReference>
<sequence length="357" mass="39636">MSEHSRMTVLLTGGAGVLGETLIDQLGDDYRIICLARKSRIRQSNVEVLRGDICQPYLGLSDSDYRALLARVDWVIHSAAITRLDGQAEQIFSVNYQGTENIVSFVQEAGTPLYHISTAFTHPCDYYPGVVPQTPYEIAKRQAEKLVRSADIPVSIFRPSIIIGDAENGHMPNFQGFHLTMGLMMSGYLPIIPCPERGYVDLIARDVAAAAIKSALDQRLIGDDYYLTNGPDALDITTLLDLMCAEMANQQKPFDRPRCMNPDIYDRLIRPVFLPALEENVRAALGRATQMCRYASLRTPLPSSLAQLLPAHRMHTRDPQRELARTLGQLSPKLSAMQRMLKVPAPGPQRSAIAMEA</sequence>
<keyword evidence="3" id="KW-1185">Reference proteome</keyword>
<organism evidence="2 3">
    <name type="scientific">Pseudomonas donghuensis</name>
    <dbReference type="NCBI Taxonomy" id="1163398"/>
    <lineage>
        <taxon>Bacteria</taxon>
        <taxon>Pseudomonadati</taxon>
        <taxon>Pseudomonadota</taxon>
        <taxon>Gammaproteobacteria</taxon>
        <taxon>Pseudomonadales</taxon>
        <taxon>Pseudomonadaceae</taxon>
        <taxon>Pseudomonas</taxon>
    </lineage>
</organism>
<protein>
    <submittedName>
        <fullName evidence="2">SDR family oxidoreductase</fullName>
    </submittedName>
</protein>
<evidence type="ECO:0000259" key="1">
    <source>
        <dbReference type="Pfam" id="PF07993"/>
    </source>
</evidence>
<dbReference type="KEGG" id="pdw:BV82_4236"/>
<evidence type="ECO:0000313" key="2">
    <source>
        <dbReference type="EMBL" id="KDN97931.2"/>
    </source>
</evidence>
<dbReference type="InterPro" id="IPR013120">
    <property type="entry name" value="FAR_NAD-bd"/>
</dbReference>
<dbReference type="Gene3D" id="3.40.50.720">
    <property type="entry name" value="NAD(P)-binding Rossmann-like Domain"/>
    <property type="match status" value="1"/>
</dbReference>